<dbReference type="InterPro" id="IPR026822">
    <property type="entry name" value="Spp2/MOS2_G-patch"/>
</dbReference>
<feature type="compositionally biased region" description="Basic and acidic residues" evidence="5">
    <location>
        <begin position="231"/>
        <end position="243"/>
    </location>
</feature>
<comment type="subcellular location">
    <subcellularLocation>
        <location evidence="1 4">Nucleus</location>
    </subcellularLocation>
</comment>
<sequence length="563" mass="59533">MSSSNGPQSSGDPSTAKKPFSLSLGKGGGGGSGTTTLNFKSATTKPTDSSSAARSLPLAARGRRPPRQLHDDDEDSEDETSRAPAHEEVTGFDTATGAAISAADAAAKQPLVIPVASNNNWRDRPGARPRGTKNLLPKEVQALQEAQRRGEVAGGAAMETEGPSVVYGLSFAAKNPEEDGKQDQNGDGDRGMEDAGGVVGGGDEKKDISEEQKKTTKPMTQDEVALQALIRESKGETAERGRSDLVIQATAPASDEPPLRYDETSSFRADIASRPESATLDQYNAIPVEEFGAALLRGMGWKEGQAVGKGKYGGAAAAAAQGNKARVPERRPGFLGIGAKDVSGGKGAEAELGAWGKAAMRKGSRKAGQEGGANTEGVYMPVMMRNTKTGEFITEEELSSLKKEAKKKDEDDDWKARRDRNLERSGRDRDDRLRESDRDSRRRDYDGRSSNGSSRRDRSLTVAMIAITESETEIVTLVEIERGIETTGTGTVTETKTETEIATGTESAKETVAGVTDLETMIATVRGTPRILPAGTVIVIAIETAIVTATRIGDEDMTAGSVT</sequence>
<feature type="compositionally biased region" description="Low complexity" evidence="5">
    <location>
        <begin position="49"/>
        <end position="60"/>
    </location>
</feature>
<keyword evidence="3 4" id="KW-0539">Nucleus</keyword>
<dbReference type="GO" id="GO:0003676">
    <property type="term" value="F:nucleic acid binding"/>
    <property type="evidence" value="ECO:0007669"/>
    <property type="project" value="InterPro"/>
</dbReference>
<evidence type="ECO:0000256" key="3">
    <source>
        <dbReference type="ARBA" id="ARBA00023242"/>
    </source>
</evidence>
<feature type="compositionally biased region" description="Low complexity" evidence="5">
    <location>
        <begin position="95"/>
        <end position="107"/>
    </location>
</feature>
<feature type="region of interest" description="Disordered" evidence="5">
    <location>
        <begin position="360"/>
        <end position="381"/>
    </location>
</feature>
<feature type="region of interest" description="Disordered" evidence="5">
    <location>
        <begin position="171"/>
        <end position="270"/>
    </location>
</feature>
<evidence type="ECO:0000259" key="6">
    <source>
        <dbReference type="PROSITE" id="PS50174"/>
    </source>
</evidence>
<dbReference type="GO" id="GO:0000398">
    <property type="term" value="P:mRNA splicing, via spliceosome"/>
    <property type="evidence" value="ECO:0007669"/>
    <property type="project" value="UniProtKB-UniRule"/>
</dbReference>
<gene>
    <name evidence="7" type="ORF">BP01DRAFT_389986</name>
</gene>
<dbReference type="PANTHER" id="PTHR15818">
    <property type="entry name" value="G PATCH AND KOW-CONTAINING"/>
    <property type="match status" value="1"/>
</dbReference>
<evidence type="ECO:0000256" key="5">
    <source>
        <dbReference type="SAM" id="MobiDB-lite"/>
    </source>
</evidence>
<keyword evidence="8" id="KW-1185">Reference proteome</keyword>
<keyword evidence="4" id="KW-0747">Spliceosome</keyword>
<feature type="region of interest" description="Disordered" evidence="5">
    <location>
        <begin position="1"/>
        <end position="137"/>
    </location>
</feature>
<dbReference type="Proteomes" id="UP000248349">
    <property type="component" value="Unassembled WGS sequence"/>
</dbReference>
<evidence type="ECO:0000256" key="2">
    <source>
        <dbReference type="ARBA" id="ARBA00008576"/>
    </source>
</evidence>
<proteinExistence type="inferred from homology"/>
<evidence type="ECO:0000256" key="1">
    <source>
        <dbReference type="ARBA" id="ARBA00004123"/>
    </source>
</evidence>
<keyword evidence="4" id="KW-0508">mRNA splicing</keyword>
<dbReference type="PROSITE" id="PS50174">
    <property type="entry name" value="G_PATCH"/>
    <property type="match status" value="1"/>
</dbReference>
<dbReference type="Pfam" id="PF12656">
    <property type="entry name" value="G-patch_2"/>
    <property type="match status" value="1"/>
</dbReference>
<dbReference type="OrthoDB" id="5577072at2759"/>
<protein>
    <recommendedName>
        <fullName evidence="4">Pre-mRNA-splicing factor</fullName>
    </recommendedName>
</protein>
<feature type="compositionally biased region" description="Basic and acidic residues" evidence="5">
    <location>
        <begin position="399"/>
        <end position="447"/>
    </location>
</feature>
<feature type="compositionally biased region" description="Basic and acidic residues" evidence="5">
    <location>
        <begin position="79"/>
        <end position="89"/>
    </location>
</feature>
<feature type="compositionally biased region" description="Polar residues" evidence="5">
    <location>
        <begin position="38"/>
        <end position="48"/>
    </location>
</feature>
<feature type="region of interest" description="Disordered" evidence="5">
    <location>
        <begin position="395"/>
        <end position="457"/>
    </location>
</feature>
<organism evidence="7 8">
    <name type="scientific">Aspergillus saccharolyticus JOP 1030-1</name>
    <dbReference type="NCBI Taxonomy" id="1450539"/>
    <lineage>
        <taxon>Eukaryota</taxon>
        <taxon>Fungi</taxon>
        <taxon>Dikarya</taxon>
        <taxon>Ascomycota</taxon>
        <taxon>Pezizomycotina</taxon>
        <taxon>Eurotiomycetes</taxon>
        <taxon>Eurotiomycetidae</taxon>
        <taxon>Eurotiales</taxon>
        <taxon>Aspergillaceae</taxon>
        <taxon>Aspergillus</taxon>
        <taxon>Aspergillus subgen. Circumdati</taxon>
    </lineage>
</organism>
<dbReference type="GeneID" id="37079192"/>
<dbReference type="InterPro" id="IPR045166">
    <property type="entry name" value="Spp2-like"/>
</dbReference>
<dbReference type="AlphaFoldDB" id="A0A319A5W4"/>
<name>A0A319A5W4_9EURO</name>
<evidence type="ECO:0000256" key="4">
    <source>
        <dbReference type="RuleBase" id="RU369096"/>
    </source>
</evidence>
<evidence type="ECO:0000313" key="8">
    <source>
        <dbReference type="Proteomes" id="UP000248349"/>
    </source>
</evidence>
<feature type="compositionally biased region" description="Polar residues" evidence="5">
    <location>
        <begin position="1"/>
        <end position="13"/>
    </location>
</feature>
<dbReference type="SMART" id="SM00443">
    <property type="entry name" value="G_patch"/>
    <property type="match status" value="1"/>
</dbReference>
<keyword evidence="4" id="KW-0507">mRNA processing</keyword>
<accession>A0A319A5W4</accession>
<dbReference type="STRING" id="1450539.A0A319A5W4"/>
<evidence type="ECO:0000313" key="7">
    <source>
        <dbReference type="EMBL" id="PYH47448.1"/>
    </source>
</evidence>
<dbReference type="GO" id="GO:0005681">
    <property type="term" value="C:spliceosomal complex"/>
    <property type="evidence" value="ECO:0007669"/>
    <property type="project" value="UniProtKB-UniRule"/>
</dbReference>
<dbReference type="InterPro" id="IPR000467">
    <property type="entry name" value="G_patch_dom"/>
</dbReference>
<comment type="similarity">
    <text evidence="2 4">Belongs to the SPP2 family.</text>
</comment>
<feature type="compositionally biased region" description="Basic and acidic residues" evidence="5">
    <location>
        <begin position="202"/>
        <end position="214"/>
    </location>
</feature>
<reference evidence="7 8" key="1">
    <citation type="submission" date="2016-12" db="EMBL/GenBank/DDBJ databases">
        <title>The genomes of Aspergillus section Nigri reveals drivers in fungal speciation.</title>
        <authorList>
            <consortium name="DOE Joint Genome Institute"/>
            <person name="Vesth T.C."/>
            <person name="Nybo J."/>
            <person name="Theobald S."/>
            <person name="Brandl J."/>
            <person name="Frisvad J.C."/>
            <person name="Nielsen K.F."/>
            <person name="Lyhne E.K."/>
            <person name="Kogle M.E."/>
            <person name="Kuo A."/>
            <person name="Riley R."/>
            <person name="Clum A."/>
            <person name="Nolan M."/>
            <person name="Lipzen A."/>
            <person name="Salamov A."/>
            <person name="Henrissat B."/>
            <person name="Wiebenga A."/>
            <person name="De Vries R.P."/>
            <person name="Grigoriev I.V."/>
            <person name="Mortensen U.H."/>
            <person name="Andersen M.R."/>
            <person name="Baker S.E."/>
        </authorList>
    </citation>
    <scope>NUCLEOTIDE SEQUENCE [LARGE SCALE GENOMIC DNA]</scope>
    <source>
        <strain evidence="7 8">JOP 1030-1</strain>
    </source>
</reference>
<comment type="function">
    <text evidence="4">Involved in spliceosome maturation and the first step of pre-mRNA splicing.</text>
</comment>
<dbReference type="EMBL" id="KZ821224">
    <property type="protein sequence ID" value="PYH47448.1"/>
    <property type="molecule type" value="Genomic_DNA"/>
</dbReference>
<feature type="domain" description="G-patch" evidence="6">
    <location>
        <begin position="288"/>
        <end position="334"/>
    </location>
</feature>
<dbReference type="RefSeq" id="XP_025433430.1">
    <property type="nucleotide sequence ID" value="XM_025577963.1"/>
</dbReference>
<feature type="compositionally biased region" description="Basic and acidic residues" evidence="5">
    <location>
        <begin position="175"/>
        <end position="193"/>
    </location>
</feature>
<dbReference type="PANTHER" id="PTHR15818:SF2">
    <property type="entry name" value="G-PATCH DOMAIN AND KOW MOTIFS-CONTAINING PROTEIN"/>
    <property type="match status" value="1"/>
</dbReference>